<evidence type="ECO:0008006" key="3">
    <source>
        <dbReference type="Google" id="ProtNLM"/>
    </source>
</evidence>
<reference evidence="1 2" key="1">
    <citation type="submission" date="2016-05" db="EMBL/GenBank/DDBJ databases">
        <title>Draft genome sequence of Pediococcus parvulus 2.6, a probiotic beta-glucan producer strain.</title>
        <authorList>
            <person name="Mohedano M.L."/>
            <person name="Perez-Ramos A."/>
            <person name="Duenas M.T."/>
            <person name="Lamontanara A."/>
            <person name="Orru L."/>
            <person name="Spano G."/>
            <person name="Capozzi V."/>
            <person name="Lopez P."/>
        </authorList>
    </citation>
    <scope>NUCLEOTIDE SEQUENCE [LARGE SCALE GENOMIC DNA]</scope>
    <source>
        <strain evidence="1 2">2.6</strain>
    </source>
</reference>
<protein>
    <recommendedName>
        <fullName evidence="3">RNA polymerase sigma-70 region 2 domain-containing protein</fullName>
    </recommendedName>
</protein>
<organism evidence="1 2">
    <name type="scientific">Pediococcus parvulus</name>
    <dbReference type="NCBI Taxonomy" id="54062"/>
    <lineage>
        <taxon>Bacteria</taxon>
        <taxon>Bacillati</taxon>
        <taxon>Bacillota</taxon>
        <taxon>Bacilli</taxon>
        <taxon>Lactobacillales</taxon>
        <taxon>Lactobacillaceae</taxon>
        <taxon>Pediococcus</taxon>
    </lineage>
</organism>
<dbReference type="Proteomes" id="UP000077280">
    <property type="component" value="Unassembled WGS sequence"/>
</dbReference>
<dbReference type="EMBL" id="LXND01000033">
    <property type="protein sequence ID" value="OAD64431.1"/>
    <property type="molecule type" value="Genomic_DNA"/>
</dbReference>
<accession>A0ABX2UGU6</accession>
<keyword evidence="2" id="KW-1185">Reference proteome</keyword>
<proteinExistence type="predicted"/>
<dbReference type="SUPFAM" id="SSF88946">
    <property type="entry name" value="Sigma2 domain of RNA polymerase sigma factors"/>
    <property type="match status" value="1"/>
</dbReference>
<comment type="caution">
    <text evidence="1">The sequence shown here is derived from an EMBL/GenBank/DDBJ whole genome shotgun (WGS) entry which is preliminary data.</text>
</comment>
<sequence>MTKGPWILVYKEIQELEKHSIQAGFKLLYTDNNKKIIYGAAKRLHIMPFHPNYDDFIQEGALSFVQAYVRYPDNIEQNLEKFRVFAYQAVYWRLLDLIRQTNRHTERIQSDQDALNSQVQSNLDHAYEDIYHDQLFRHLYQNCTKSERLFLIDCYVLQLKGSEIAKKHHVTRQCVSNWRRTVGNKALAYISKSNQ</sequence>
<dbReference type="Gene3D" id="1.10.1740.10">
    <property type="match status" value="1"/>
</dbReference>
<gene>
    <name evidence="1" type="ORF">A7K95_04945</name>
</gene>
<dbReference type="InterPro" id="IPR013324">
    <property type="entry name" value="RNA_pol_sigma_r3/r4-like"/>
</dbReference>
<dbReference type="SUPFAM" id="SSF88659">
    <property type="entry name" value="Sigma3 and sigma4 domains of RNA polymerase sigma factors"/>
    <property type="match status" value="1"/>
</dbReference>
<name>A0ABX2UGU6_9LACO</name>
<evidence type="ECO:0000313" key="1">
    <source>
        <dbReference type="EMBL" id="OAD64431.1"/>
    </source>
</evidence>
<dbReference type="InterPro" id="IPR013325">
    <property type="entry name" value="RNA_pol_sigma_r2"/>
</dbReference>
<evidence type="ECO:0000313" key="2">
    <source>
        <dbReference type="Proteomes" id="UP000077280"/>
    </source>
</evidence>